<gene>
    <name evidence="1" type="ORF">PT015_22830</name>
</gene>
<dbReference type="NCBIfam" id="TIGR03931">
    <property type="entry name" value="T7SS_Rv3446c"/>
    <property type="match status" value="1"/>
</dbReference>
<keyword evidence="2" id="KW-1185">Reference proteome</keyword>
<protein>
    <submittedName>
        <fullName evidence="1">Type VII secretion-associated protein</fullName>
    </submittedName>
</protein>
<evidence type="ECO:0000313" key="2">
    <source>
        <dbReference type="Proteomes" id="UP001236585"/>
    </source>
</evidence>
<dbReference type="EMBL" id="CP126981">
    <property type="protein sequence ID" value="WIM87637.1"/>
    <property type="molecule type" value="Genomic_DNA"/>
</dbReference>
<organism evidence="1 2">
    <name type="scientific">Candidatus Mycobacterium wuenschmannii</name>
    <dbReference type="NCBI Taxonomy" id="3027808"/>
    <lineage>
        <taxon>Bacteria</taxon>
        <taxon>Bacillati</taxon>
        <taxon>Actinomycetota</taxon>
        <taxon>Actinomycetes</taxon>
        <taxon>Mycobacteriales</taxon>
        <taxon>Mycobacteriaceae</taxon>
        <taxon>Mycobacterium</taxon>
    </lineage>
</organism>
<sequence>MRSHVIEVGPSEIRRFCCGGVNLVDSESARTALESIDDQIALVESRPASVASLWEDIFRSIDCGAPEGKLVVHPSWWSSARLAVIRGATDALAGPVELRPRTFVLGGASSSTVIVEIADDFVVVTGESVTAERRGTDTGGVAAAIRTMTGEIGSTVVIDVPSTVRDAAKLATEIAEQLPGDVVLVDDIRFRKLVRELPAKASSPVPQEPARRMSFRSALSSVAVVAGLVTGVGAMHLGSDSAAGQDFPTTDVVEGRVTLKVPAQWTTQRVVTGPGSARVQVTSPTDAEVALHVTQSRVALQGLEATAEFLKSAIDAADAGVFVDFNPGDHIAGRPVVSYREVRPGHVIRWIVWVERAIRISIGCQSRREDDDPVRRECDLAVGSAHVLE</sequence>
<accession>A0ABY8VZL6</accession>
<name>A0ABY8VZL6_9MYCO</name>
<reference evidence="1 2" key="1">
    <citation type="journal article" date="2023" name="Microbiol. Resour. Announc.">
        <title>Complete Genome Sequence of Mycobacterium wuenschmanii, a novel Nontuberculous Mycobacterium Isolated from a captive population of Amazon Milk Frogs.</title>
        <authorList>
            <person name="Hicks J."/>
            <person name="Zeineldin M."/>
            <person name="Ward H."/>
            <person name="Wuenschmann A."/>
            <person name="Camp P."/>
            <person name="Farrell D."/>
            <person name="Lehman K."/>
            <person name="Thacker T."/>
            <person name="Cuthbert E."/>
        </authorList>
    </citation>
    <scope>NUCLEOTIDE SEQUENCE [LARGE SCALE GENOMIC DNA]</scope>
    <source>
        <strain evidence="1 2">Wuenschmanii</strain>
    </source>
</reference>
<dbReference type="InterPro" id="IPR023840">
    <property type="entry name" value="T7SS_Rv3446c"/>
</dbReference>
<dbReference type="RefSeq" id="WP_285187447.1">
    <property type="nucleotide sequence ID" value="NZ_CP126981.1"/>
</dbReference>
<dbReference type="Proteomes" id="UP001236585">
    <property type="component" value="Chromosome"/>
</dbReference>
<proteinExistence type="predicted"/>
<evidence type="ECO:0000313" key="1">
    <source>
        <dbReference type="EMBL" id="WIM87637.1"/>
    </source>
</evidence>